<evidence type="ECO:0008006" key="3">
    <source>
        <dbReference type="Google" id="ProtNLM"/>
    </source>
</evidence>
<proteinExistence type="predicted"/>
<dbReference type="RefSeq" id="WP_307229519.1">
    <property type="nucleotide sequence ID" value="NZ_JAUSTT010000012.1"/>
</dbReference>
<accession>A0ABT9WT45</accession>
<dbReference type="EMBL" id="JAUSTT010000012">
    <property type="protein sequence ID" value="MDQ0176397.1"/>
    <property type="molecule type" value="Genomic_DNA"/>
</dbReference>
<reference evidence="1 2" key="1">
    <citation type="submission" date="2023-07" db="EMBL/GenBank/DDBJ databases">
        <title>Genomic Encyclopedia of Type Strains, Phase IV (KMG-IV): sequencing the most valuable type-strain genomes for metagenomic binning, comparative biology and taxonomic classification.</title>
        <authorList>
            <person name="Goeker M."/>
        </authorList>
    </citation>
    <scope>NUCLEOTIDE SEQUENCE [LARGE SCALE GENOMIC DNA]</scope>
    <source>
        <strain evidence="1 2">DSM 23837</strain>
    </source>
</reference>
<name>A0ABT9WT45_9BACI</name>
<evidence type="ECO:0000313" key="1">
    <source>
        <dbReference type="EMBL" id="MDQ0176397.1"/>
    </source>
</evidence>
<sequence>MYIWYVSYGSNLCEERFHCYIKGGKPDGAVKPEKGCRDKTLPKKNERITFPYQLYFAKNSSKWGKGGVAFIGHQKEKSAKTIGRMYYITEEQFIDVTAQENNCESVVIDFDKLFQNGHQTINAGWYGRLVYLGKKDGVPMLTFTSNQDIGSEVFKVPSLAYLTTIANGLMELGLNKKEVIDYFLQCYGIREAFTKTTLSAYLFPEK</sequence>
<gene>
    <name evidence="1" type="ORF">J2S08_002241</name>
</gene>
<comment type="caution">
    <text evidence="1">The sequence shown here is derived from an EMBL/GenBank/DDBJ whole genome shotgun (WGS) entry which is preliminary data.</text>
</comment>
<keyword evidence="2" id="KW-1185">Reference proteome</keyword>
<dbReference type="Proteomes" id="UP001223586">
    <property type="component" value="Unassembled WGS sequence"/>
</dbReference>
<dbReference type="Gene3D" id="3.10.490.10">
    <property type="entry name" value="Gamma-glutamyl cyclotransferase-like"/>
    <property type="match status" value="1"/>
</dbReference>
<protein>
    <recommendedName>
        <fullName evidence="3">Histone deacetylase</fullName>
    </recommendedName>
</protein>
<evidence type="ECO:0000313" key="2">
    <source>
        <dbReference type="Proteomes" id="UP001223586"/>
    </source>
</evidence>
<organism evidence="1 2">
    <name type="scientific">Bacillus chungangensis</name>
    <dbReference type="NCBI Taxonomy" id="587633"/>
    <lineage>
        <taxon>Bacteria</taxon>
        <taxon>Bacillati</taxon>
        <taxon>Bacillota</taxon>
        <taxon>Bacilli</taxon>
        <taxon>Bacillales</taxon>
        <taxon>Bacillaceae</taxon>
        <taxon>Bacillus</taxon>
    </lineage>
</organism>